<evidence type="ECO:0000313" key="1">
    <source>
        <dbReference type="EMBL" id="REE79974.1"/>
    </source>
</evidence>
<accession>A0A3D9RR67</accession>
<organism evidence="1 2">
    <name type="scientific">Lutibacter oceani</name>
    <dbReference type="NCBI Taxonomy" id="1853311"/>
    <lineage>
        <taxon>Bacteria</taxon>
        <taxon>Pseudomonadati</taxon>
        <taxon>Bacteroidota</taxon>
        <taxon>Flavobacteriia</taxon>
        <taxon>Flavobacteriales</taxon>
        <taxon>Flavobacteriaceae</taxon>
        <taxon>Lutibacter</taxon>
    </lineage>
</organism>
<dbReference type="EMBL" id="QTTQ01000012">
    <property type="protein sequence ID" value="REE79974.1"/>
    <property type="molecule type" value="Genomic_DNA"/>
</dbReference>
<dbReference type="SUPFAM" id="SSF48371">
    <property type="entry name" value="ARM repeat"/>
    <property type="match status" value="1"/>
</dbReference>
<evidence type="ECO:0000313" key="2">
    <source>
        <dbReference type="Proteomes" id="UP000256429"/>
    </source>
</evidence>
<dbReference type="RefSeq" id="WP_115882517.1">
    <property type="nucleotide sequence ID" value="NZ_QTTQ01000012.1"/>
</dbReference>
<protein>
    <recommendedName>
        <fullName evidence="3">Adenylosuccinate lyase</fullName>
    </recommendedName>
</protein>
<comment type="caution">
    <text evidence="1">The sequence shown here is derived from an EMBL/GenBank/DDBJ whole genome shotgun (WGS) entry which is preliminary data.</text>
</comment>
<dbReference type="AlphaFoldDB" id="A0A3D9RR67"/>
<reference evidence="1 2" key="1">
    <citation type="submission" date="2018-08" db="EMBL/GenBank/DDBJ databases">
        <title>Genomic Encyclopedia of Type Strains, Phase III (KMG-III): the genomes of soil and plant-associated and newly described type strains.</title>
        <authorList>
            <person name="Whitman W."/>
        </authorList>
    </citation>
    <scope>NUCLEOTIDE SEQUENCE [LARGE SCALE GENOMIC DNA]</scope>
    <source>
        <strain evidence="1 2">325-5</strain>
    </source>
</reference>
<dbReference type="InterPro" id="IPR016024">
    <property type="entry name" value="ARM-type_fold"/>
</dbReference>
<keyword evidence="2" id="KW-1185">Reference proteome</keyword>
<dbReference type="Proteomes" id="UP000256429">
    <property type="component" value="Unassembled WGS sequence"/>
</dbReference>
<evidence type="ECO:0008006" key="3">
    <source>
        <dbReference type="Google" id="ProtNLM"/>
    </source>
</evidence>
<proteinExistence type="predicted"/>
<sequence>MNKQFLIEQLNNIENAKRVNRLRVSNLVLKNPEIFPFLLDIVFDISDKTSIKAAWVLEFVCKEKLEWLTPYLDYFTENIGSIKQDSAVRPISKICEFIAKAYTSKNNSIVKDMLTKEHLDSIIETGFDWLISQHKVAVKAYTMTTLFLLGKNYDWVHQELKLIIQQNITKETAAYKARGKLTLALINKK</sequence>
<gene>
    <name evidence="1" type="ORF">BX611_2874</name>
</gene>
<name>A0A3D9RR67_9FLAO</name>
<dbReference type="OrthoDB" id="979487at2"/>